<dbReference type="OrthoDB" id="9804951at2"/>
<feature type="domain" description="PAC" evidence="7">
    <location>
        <begin position="559"/>
        <end position="610"/>
    </location>
</feature>
<dbReference type="InterPro" id="IPR000700">
    <property type="entry name" value="PAS-assoc_C"/>
</dbReference>
<dbReference type="CDD" id="cd01949">
    <property type="entry name" value="GGDEF"/>
    <property type="match status" value="1"/>
</dbReference>
<dbReference type="GO" id="GO:0071111">
    <property type="term" value="F:cyclic-guanylate-specific phosphodiesterase activity"/>
    <property type="evidence" value="ECO:0007669"/>
    <property type="project" value="UniProtKB-EC"/>
</dbReference>
<dbReference type="PROSITE" id="PS50883">
    <property type="entry name" value="EAL"/>
    <property type="match status" value="1"/>
</dbReference>
<dbReference type="PROSITE" id="PS50113">
    <property type="entry name" value="PAC"/>
    <property type="match status" value="2"/>
</dbReference>
<evidence type="ECO:0000259" key="7">
    <source>
        <dbReference type="PROSITE" id="PS50113"/>
    </source>
</evidence>
<feature type="domain" description="PAC" evidence="7">
    <location>
        <begin position="681"/>
        <end position="735"/>
    </location>
</feature>
<keyword evidence="5" id="KW-1133">Transmembrane helix</keyword>
<dbReference type="Pfam" id="PF00563">
    <property type="entry name" value="EAL"/>
    <property type="match status" value="1"/>
</dbReference>
<dbReference type="RefSeq" id="WP_102587666.1">
    <property type="nucleotide sequence ID" value="NZ_BNAE01000002.1"/>
</dbReference>
<evidence type="ECO:0000256" key="2">
    <source>
        <dbReference type="ARBA" id="ARBA00012282"/>
    </source>
</evidence>
<feature type="domain" description="GGDEF" evidence="9">
    <location>
        <begin position="767"/>
        <end position="900"/>
    </location>
</feature>
<feature type="transmembrane region" description="Helical" evidence="5">
    <location>
        <begin position="200"/>
        <end position="223"/>
    </location>
</feature>
<dbReference type="PANTHER" id="PTHR44757:SF2">
    <property type="entry name" value="BIOFILM ARCHITECTURE MAINTENANCE PROTEIN MBAA"/>
    <property type="match status" value="1"/>
</dbReference>
<dbReference type="InterPro" id="IPR000014">
    <property type="entry name" value="PAS"/>
</dbReference>
<feature type="domain" description="PAS" evidence="6">
    <location>
        <begin position="487"/>
        <end position="557"/>
    </location>
</feature>
<dbReference type="EMBL" id="PNRG01000013">
    <property type="protein sequence ID" value="PMR80844.1"/>
    <property type="molecule type" value="Genomic_DNA"/>
</dbReference>
<evidence type="ECO:0000259" key="9">
    <source>
        <dbReference type="PROSITE" id="PS50887"/>
    </source>
</evidence>
<name>A0A2N7UK75_9GAMM</name>
<dbReference type="SMART" id="SM00086">
    <property type="entry name" value="PAC"/>
    <property type="match status" value="2"/>
</dbReference>
<keyword evidence="5" id="KW-0472">Membrane</keyword>
<comment type="caution">
    <text evidence="10">The sequence shown here is derived from an EMBL/GenBank/DDBJ whole genome shotgun (WGS) entry which is preliminary data.</text>
</comment>
<feature type="transmembrane region" description="Helical" evidence="5">
    <location>
        <begin position="70"/>
        <end position="88"/>
    </location>
</feature>
<keyword evidence="5" id="KW-0812">Transmembrane</keyword>
<feature type="domain" description="PAS" evidence="6">
    <location>
        <begin position="607"/>
        <end position="656"/>
    </location>
</feature>
<dbReference type="InterPro" id="IPR013656">
    <property type="entry name" value="PAS_4"/>
</dbReference>
<dbReference type="Gene3D" id="3.20.20.450">
    <property type="entry name" value="EAL domain"/>
    <property type="match status" value="1"/>
</dbReference>
<dbReference type="SUPFAM" id="SSF55785">
    <property type="entry name" value="PYP-like sensor domain (PAS domain)"/>
    <property type="match status" value="2"/>
</dbReference>
<evidence type="ECO:0000256" key="5">
    <source>
        <dbReference type="SAM" id="Phobius"/>
    </source>
</evidence>
<dbReference type="SMART" id="SM00267">
    <property type="entry name" value="GGDEF"/>
    <property type="match status" value="1"/>
</dbReference>
<dbReference type="Proteomes" id="UP000235547">
    <property type="component" value="Unassembled WGS sequence"/>
</dbReference>
<proteinExistence type="predicted"/>
<gene>
    <name evidence="10" type="ORF">C1H70_07200</name>
</gene>
<dbReference type="Gene3D" id="3.30.70.270">
    <property type="match status" value="1"/>
</dbReference>
<evidence type="ECO:0000259" key="8">
    <source>
        <dbReference type="PROSITE" id="PS50883"/>
    </source>
</evidence>
<dbReference type="NCBIfam" id="TIGR00229">
    <property type="entry name" value="sensory_box"/>
    <property type="match status" value="2"/>
</dbReference>
<dbReference type="InterPro" id="IPR000160">
    <property type="entry name" value="GGDEF_dom"/>
</dbReference>
<dbReference type="InterPro" id="IPR043128">
    <property type="entry name" value="Rev_trsase/Diguanyl_cyclase"/>
</dbReference>
<feature type="domain" description="EAL" evidence="8">
    <location>
        <begin position="909"/>
        <end position="1162"/>
    </location>
</feature>
<reference evidence="10 11" key="1">
    <citation type="submission" date="2018-01" db="EMBL/GenBank/DDBJ databases">
        <title>Halomonas endophytica sp. nov., isolated from storage liquid in the stems of Populus euphratica.</title>
        <authorList>
            <person name="Chen C."/>
        </authorList>
    </citation>
    <scope>NUCLEOTIDE SEQUENCE [LARGE SCALE GENOMIC DNA]</scope>
    <source>
        <strain evidence="10 11">BZ-SZ-XJ27</strain>
    </source>
</reference>
<evidence type="ECO:0000256" key="4">
    <source>
        <dbReference type="ARBA" id="ARBA00051114"/>
    </source>
</evidence>
<dbReference type="NCBIfam" id="TIGR00254">
    <property type="entry name" value="GGDEF"/>
    <property type="match status" value="1"/>
</dbReference>
<dbReference type="SMART" id="SM00091">
    <property type="entry name" value="PAS"/>
    <property type="match status" value="2"/>
</dbReference>
<dbReference type="FunFam" id="3.30.70.270:FF:000001">
    <property type="entry name" value="Diguanylate cyclase domain protein"/>
    <property type="match status" value="1"/>
</dbReference>
<evidence type="ECO:0000256" key="1">
    <source>
        <dbReference type="ARBA" id="ARBA00001946"/>
    </source>
</evidence>
<dbReference type="InterPro" id="IPR052155">
    <property type="entry name" value="Biofilm_reg_signaling"/>
</dbReference>
<dbReference type="GO" id="GO:0071732">
    <property type="term" value="P:cellular response to nitric oxide"/>
    <property type="evidence" value="ECO:0007669"/>
    <property type="project" value="UniProtKB-ARBA"/>
</dbReference>
<dbReference type="Pfam" id="PF00990">
    <property type="entry name" value="GGDEF"/>
    <property type="match status" value="1"/>
</dbReference>
<evidence type="ECO:0000259" key="6">
    <source>
        <dbReference type="PROSITE" id="PS50112"/>
    </source>
</evidence>
<evidence type="ECO:0000313" key="11">
    <source>
        <dbReference type="Proteomes" id="UP000235547"/>
    </source>
</evidence>
<dbReference type="CDD" id="cd01948">
    <property type="entry name" value="EAL"/>
    <property type="match status" value="1"/>
</dbReference>
<dbReference type="PROSITE" id="PS50112">
    <property type="entry name" value="PAS"/>
    <property type="match status" value="2"/>
</dbReference>
<feature type="transmembrane region" description="Helical" evidence="5">
    <location>
        <begin position="41"/>
        <end position="63"/>
    </location>
</feature>
<dbReference type="EC" id="3.1.4.52" evidence="2"/>
<dbReference type="InterPro" id="IPR001610">
    <property type="entry name" value="PAC"/>
</dbReference>
<keyword evidence="3" id="KW-0973">c-di-GMP</keyword>
<dbReference type="InterPro" id="IPR001633">
    <property type="entry name" value="EAL_dom"/>
</dbReference>
<dbReference type="Pfam" id="PF13426">
    <property type="entry name" value="PAS_9"/>
    <property type="match status" value="1"/>
</dbReference>
<dbReference type="PROSITE" id="PS50887">
    <property type="entry name" value="GGDEF"/>
    <property type="match status" value="1"/>
</dbReference>
<comment type="catalytic activity">
    <reaction evidence="4">
        <text>3',3'-c-di-GMP + H2O = 5'-phosphoguanylyl(3'-&gt;5')guanosine + H(+)</text>
        <dbReference type="Rhea" id="RHEA:24902"/>
        <dbReference type="ChEBI" id="CHEBI:15377"/>
        <dbReference type="ChEBI" id="CHEBI:15378"/>
        <dbReference type="ChEBI" id="CHEBI:58754"/>
        <dbReference type="ChEBI" id="CHEBI:58805"/>
        <dbReference type="EC" id="3.1.4.52"/>
    </reaction>
    <physiologicalReaction direction="left-to-right" evidence="4">
        <dbReference type="Rhea" id="RHEA:24903"/>
    </physiologicalReaction>
</comment>
<protein>
    <recommendedName>
        <fullName evidence="2">cyclic-guanylate-specific phosphodiesterase</fullName>
        <ecNumber evidence="2">3.1.4.52</ecNumber>
    </recommendedName>
</protein>
<dbReference type="Gene3D" id="3.30.450.20">
    <property type="entry name" value="PAS domain"/>
    <property type="match status" value="2"/>
</dbReference>
<organism evidence="10 11">
    <name type="scientific">Halomonas urumqiensis</name>
    <dbReference type="NCBI Taxonomy" id="1684789"/>
    <lineage>
        <taxon>Bacteria</taxon>
        <taxon>Pseudomonadati</taxon>
        <taxon>Pseudomonadota</taxon>
        <taxon>Gammaproteobacteria</taxon>
        <taxon>Oceanospirillales</taxon>
        <taxon>Halomonadaceae</taxon>
        <taxon>Halomonas</taxon>
    </lineage>
</organism>
<dbReference type="SUPFAM" id="SSF55073">
    <property type="entry name" value="Nucleotide cyclase"/>
    <property type="match status" value="1"/>
</dbReference>
<feature type="transmembrane region" description="Helical" evidence="5">
    <location>
        <begin position="108"/>
        <end position="128"/>
    </location>
</feature>
<comment type="cofactor">
    <cofactor evidence="1">
        <name>Mg(2+)</name>
        <dbReference type="ChEBI" id="CHEBI:18420"/>
    </cofactor>
</comment>
<dbReference type="FunFam" id="3.20.20.450:FF:000001">
    <property type="entry name" value="Cyclic di-GMP phosphodiesterase yahA"/>
    <property type="match status" value="1"/>
</dbReference>
<evidence type="ECO:0000313" key="10">
    <source>
        <dbReference type="EMBL" id="PMR80844.1"/>
    </source>
</evidence>
<feature type="transmembrane region" description="Helical" evidence="5">
    <location>
        <begin position="169"/>
        <end position="188"/>
    </location>
</feature>
<feature type="transmembrane region" description="Helical" evidence="5">
    <location>
        <begin position="135"/>
        <end position="157"/>
    </location>
</feature>
<dbReference type="PANTHER" id="PTHR44757">
    <property type="entry name" value="DIGUANYLATE CYCLASE DGCP"/>
    <property type="match status" value="1"/>
</dbReference>
<dbReference type="InterPro" id="IPR029787">
    <property type="entry name" value="Nucleotide_cyclase"/>
</dbReference>
<dbReference type="Pfam" id="PF08448">
    <property type="entry name" value="PAS_4"/>
    <property type="match status" value="1"/>
</dbReference>
<sequence length="1164" mass="129474">MAIKTHYLAFDTLLLMVASTFIIVGLSGLGVGMVADLHSPLYVLLVPDGYLAVLLGGISLMAMLQGCTRLRWLAGGALVALGLYSLAHNHLAGGSQVGESWLAGGLRITSPAAVLLILVSSCLMLGTCTPRRRMLWLASGVLLCLVGVLVALGWLLAPQSPYVQHLFSSSPVVVVLLALLFGAAMLVAGSRTSEQHYKLFLGRLVVMASLAGVAISSLAWFMLSWQQEQALHHEAEQLIDNIQLNAEQVMASRLTLMRRMAQRLDAAEGQLEQRVLDRDVQSYLEDASSLQAIGLLDSDNRWQWGWARDNDDWRWLGAQLSDPVVGDWLAMPFDSPRMMVPEADTPGMALMVIGVPSHQQQLVTMLDISQLLSSQLRVQMGALRVVVSRRGEPMTEFQQPGYQAENQPLIPHLLSRRHIGLPGGVMLTVEAYPASQRGLLLASLMPTGVASAGLTLSWLLAFSLGLVNLVMARSRALVEARQTLWESEQRYRSLFAYHPDAVFSLDLSGHFVAANRTCSQITGYGIEEIIGLHFATFVHPHEMPRIQGYFEAASRGEIPHYELEIVDRDGNRHTLDLLNLPIIVDGQVRGVYGIAKDVTERRAQETRLRLLERSVEASVNGVVVADALRGDMPIIYANPAFMAMTGYTEAEVMGRNCRFLQGDDTDPEAVRIIRDHLARHQEVHVTLCNYRRDGSPFWNDLYISPVRDGDGVVTHYVAVQHDISEHKAYEARLAYHASHDALTGLVNRTLFEDRLAHDFALAKRHSDLLAVLFVDLDDFKPINDTLGHAVGDQLLVEVARRLKSVVRAGDTVARLGGDEFVILLPELHHEEQTLEVVERLLPVVARPYTIKCHELHLTCSVGIAVSTPEMTEPQELIQQADMAMYQAKQQGRNAYQWFTREITDRLGERVSLRNDLQEAIENERFELHYQPLIDRHGEVCGVEALLRWKHHEKGYISPAVFIPLAESTGQIMPISRWVLERACRDMVSLADQGVARLRVSVNLSPLQFHRTNFLTNLRQTLQQTGLAPDMLELELTEGILMNDTELAIDILHALRSMQVGVSIDDFGTGFSSLSYLRHLPISKVKIDRSFINDVTTSGHDAAIVQGIISMAHHLGLEVVAEGIETHDQHQRLTEYGCDIFQGFLLARPMPLDRLIAFINRRQPA</sequence>
<dbReference type="CDD" id="cd00130">
    <property type="entry name" value="PAS"/>
    <property type="match status" value="2"/>
</dbReference>
<dbReference type="AlphaFoldDB" id="A0A2N7UK75"/>
<dbReference type="InterPro" id="IPR035965">
    <property type="entry name" value="PAS-like_dom_sf"/>
</dbReference>
<feature type="transmembrane region" description="Helical" evidence="5">
    <location>
        <begin position="12"/>
        <end position="35"/>
    </location>
</feature>
<dbReference type="SMART" id="SM00052">
    <property type="entry name" value="EAL"/>
    <property type="match status" value="1"/>
</dbReference>
<dbReference type="SUPFAM" id="SSF141868">
    <property type="entry name" value="EAL domain-like"/>
    <property type="match status" value="1"/>
</dbReference>
<evidence type="ECO:0000256" key="3">
    <source>
        <dbReference type="ARBA" id="ARBA00022636"/>
    </source>
</evidence>
<dbReference type="InterPro" id="IPR035919">
    <property type="entry name" value="EAL_sf"/>
</dbReference>
<keyword evidence="11" id="KW-1185">Reference proteome</keyword>
<accession>A0A2N7UK75</accession>